<dbReference type="SUPFAM" id="SSF53067">
    <property type="entry name" value="Actin-like ATPase domain"/>
    <property type="match status" value="2"/>
</dbReference>
<feature type="domain" description="Carbohydrate kinase FGGY N-terminal" evidence="4">
    <location>
        <begin position="6"/>
        <end position="252"/>
    </location>
</feature>
<feature type="domain" description="Carbohydrate kinase FGGY C-terminal" evidence="5">
    <location>
        <begin position="264"/>
        <end position="463"/>
    </location>
</feature>
<organism evidence="6 7">
    <name type="scientific">Anaeromyxobacter oryzae</name>
    <dbReference type="NCBI Taxonomy" id="2918170"/>
    <lineage>
        <taxon>Bacteria</taxon>
        <taxon>Pseudomonadati</taxon>
        <taxon>Myxococcota</taxon>
        <taxon>Myxococcia</taxon>
        <taxon>Myxococcales</taxon>
        <taxon>Cystobacterineae</taxon>
        <taxon>Anaeromyxobacteraceae</taxon>
        <taxon>Anaeromyxobacter</taxon>
    </lineage>
</organism>
<keyword evidence="3" id="KW-0418">Kinase</keyword>
<evidence type="ECO:0000259" key="5">
    <source>
        <dbReference type="Pfam" id="PF02782"/>
    </source>
</evidence>
<dbReference type="PIRSF" id="PIRSF000538">
    <property type="entry name" value="GlpK"/>
    <property type="match status" value="1"/>
</dbReference>
<evidence type="ECO:0008006" key="8">
    <source>
        <dbReference type="Google" id="ProtNLM"/>
    </source>
</evidence>
<proteinExistence type="inferred from homology"/>
<protein>
    <recommendedName>
        <fullName evidence="8">Xylulokinase</fullName>
    </recommendedName>
</protein>
<keyword evidence="2" id="KW-0808">Transferase</keyword>
<sequence>MAETTYLLGVDAGTTGAKAVLTTASGKIVAQHATEYGFLSPRPLWAEQWPQVWLEGLSGAVRGAVQRSGISPRQVLGMTVSSLYGGSGIPVDPRIEPLRPCLIWLDRRAQAEADWVRTALPLDELYAVTGNGVDSYYGFTKILWIKNHEPELWHRTRYLLPPNAFLIHRLTGDIAVDFSSAGNIGGVFDLRQRRWSDTTTQALGIPRDKLPDRLVASSDVVGKLHRTGAELTGLLEGTPVCAGGVDAAVATLSAGVFRGGQHVAMMGTSMCWGFIHEQAPREPGFVSMPYVLHPERSTYTFGGASTAGAVAKWFRDELGQGERAIEEWTRGGAGLTAYGVLDAAATKVPAGSDGLVVLPYFMGERSPIWDARARGTVVGLTLFHTRAHLYRAFLEGVAYALRHNVEAGQRAGYALDPDLAVVGGGARSELWSRIMASVTGRTVLAAAAGGEAALGDAMLAAVGLGVVKEEQLVDWVGTSDLYRRYPPSPAEAAVYDRYYEQYLGLYADLKTRFAALVALANPT</sequence>
<dbReference type="InterPro" id="IPR043129">
    <property type="entry name" value="ATPase_NBD"/>
</dbReference>
<evidence type="ECO:0000256" key="3">
    <source>
        <dbReference type="ARBA" id="ARBA00022777"/>
    </source>
</evidence>
<evidence type="ECO:0000259" key="4">
    <source>
        <dbReference type="Pfam" id="PF00370"/>
    </source>
</evidence>
<accession>A0ABM7WPM8</accession>
<dbReference type="EMBL" id="AP025591">
    <property type="protein sequence ID" value="BDG01419.1"/>
    <property type="molecule type" value="Genomic_DNA"/>
</dbReference>
<dbReference type="PANTHER" id="PTHR43095">
    <property type="entry name" value="SUGAR KINASE"/>
    <property type="match status" value="1"/>
</dbReference>
<dbReference type="InterPro" id="IPR018484">
    <property type="entry name" value="FGGY_N"/>
</dbReference>
<reference evidence="7" key="1">
    <citation type="journal article" date="2022" name="Int. J. Syst. Evol. Microbiol.">
        <title>Anaeromyxobacter oryzae sp. nov., Anaeromyxobacter diazotrophicus sp. nov. and Anaeromyxobacter paludicola sp. nov., isolated from paddy soils.</title>
        <authorList>
            <person name="Itoh H."/>
            <person name="Xu Z."/>
            <person name="Mise K."/>
            <person name="Masuda Y."/>
            <person name="Ushijima N."/>
            <person name="Hayakawa C."/>
            <person name="Shiratori Y."/>
            <person name="Senoo K."/>
        </authorList>
    </citation>
    <scope>NUCLEOTIDE SEQUENCE [LARGE SCALE GENOMIC DNA]</scope>
    <source>
        <strain evidence="7">Red232</strain>
    </source>
</reference>
<dbReference type="Proteomes" id="UP001162891">
    <property type="component" value="Chromosome"/>
</dbReference>
<evidence type="ECO:0000313" key="7">
    <source>
        <dbReference type="Proteomes" id="UP001162891"/>
    </source>
</evidence>
<dbReference type="Pfam" id="PF00370">
    <property type="entry name" value="FGGY_N"/>
    <property type="match status" value="1"/>
</dbReference>
<comment type="similarity">
    <text evidence="1">Belongs to the FGGY kinase family.</text>
</comment>
<evidence type="ECO:0000256" key="1">
    <source>
        <dbReference type="ARBA" id="ARBA00009156"/>
    </source>
</evidence>
<evidence type="ECO:0000313" key="6">
    <source>
        <dbReference type="EMBL" id="BDG01419.1"/>
    </source>
</evidence>
<dbReference type="RefSeq" id="WP_248357936.1">
    <property type="nucleotide sequence ID" value="NZ_AP025591.1"/>
</dbReference>
<gene>
    <name evidence="6" type="ORF">AMOR_04150</name>
</gene>
<name>A0ABM7WPM8_9BACT</name>
<dbReference type="Gene3D" id="3.30.420.40">
    <property type="match status" value="2"/>
</dbReference>
<dbReference type="InterPro" id="IPR018485">
    <property type="entry name" value="FGGY_C"/>
</dbReference>
<dbReference type="InterPro" id="IPR000577">
    <property type="entry name" value="Carb_kinase_FGGY"/>
</dbReference>
<dbReference type="Pfam" id="PF02782">
    <property type="entry name" value="FGGY_C"/>
    <property type="match status" value="1"/>
</dbReference>
<dbReference type="CDD" id="cd07804">
    <property type="entry name" value="ASKHA_NBD_FGGY_RrXK-like"/>
    <property type="match status" value="1"/>
</dbReference>
<keyword evidence="7" id="KW-1185">Reference proteome</keyword>
<evidence type="ECO:0000256" key="2">
    <source>
        <dbReference type="ARBA" id="ARBA00022679"/>
    </source>
</evidence>
<dbReference type="InterPro" id="IPR050406">
    <property type="entry name" value="FGGY_Carb_Kinase"/>
</dbReference>
<dbReference type="PANTHER" id="PTHR43095:SF5">
    <property type="entry name" value="XYLULOSE KINASE"/>
    <property type="match status" value="1"/>
</dbReference>